<evidence type="ECO:0000313" key="3">
    <source>
        <dbReference type="EMBL" id="GFZ20690.1"/>
    </source>
</evidence>
<keyword evidence="4" id="KW-1185">Reference proteome</keyword>
<keyword evidence="1" id="KW-0677">Repeat</keyword>
<sequence length="493" mass="54328">MAMVISGCNGYDGSLANSNTPQNALILYNKMLHNPSSHNHFTFTHALKACSTSKALQKGIEIHAHVVKSGHYSDIFIQNSLIHFYCIENDIVNACKVFDEIPYPDTVSWTSIVSGLSKLGFEEEAIGGFLSMDVEPNGATLVSVISASSSIRDVKFGKAIHGYRLKNLCEAYVILDNAVLDFYMKCGSLNSAHYLFVKMPKRDVVSWTTMVGGLAQRGFWEEAVRLFQDMLQRGEAEPNEATIVNVLSACSSLCALSWGRWVHTYMSTRHDLTSNGNVGNALVNMYAKCGDMGMAIRAFNMLMCKDLVSWSTIISGMAMNGLGMHALPFFSLMLVHGVCPDDVTFVGLLSACSHVGMIDQGMMFFKAMSNVYGIAPQMQHYACIVDMYGRVGLLKEAEAFIIKMLVVADGTVWGALLNACRIHGNEEMFERITHCLPTTEGVSIGTYALLSNTYASSRRWEDANGVRDAMRSRGLKKMAGYSWIEADVSNQRQ</sequence>
<dbReference type="InterPro" id="IPR046960">
    <property type="entry name" value="PPR_At4g14850-like_plant"/>
</dbReference>
<dbReference type="FunFam" id="1.25.40.10:FF:000031">
    <property type="entry name" value="Pentatricopeptide repeat-containing protein mitochondrial"/>
    <property type="match status" value="1"/>
</dbReference>
<feature type="repeat" description="PPR" evidence="2">
    <location>
        <begin position="306"/>
        <end position="340"/>
    </location>
</feature>
<dbReference type="OrthoDB" id="1372509at2759"/>
<gene>
    <name evidence="3" type="ORF">Acr_28g0013950</name>
</gene>
<dbReference type="NCBIfam" id="TIGR00756">
    <property type="entry name" value="PPR"/>
    <property type="match status" value="1"/>
</dbReference>
<dbReference type="InterPro" id="IPR002885">
    <property type="entry name" value="PPR_rpt"/>
</dbReference>
<proteinExistence type="predicted"/>
<comment type="caution">
    <text evidence="3">The sequence shown here is derived from an EMBL/GenBank/DDBJ whole genome shotgun (WGS) entry which is preliminary data.</text>
</comment>
<accession>A0A7J0HC35</accession>
<dbReference type="Pfam" id="PF01535">
    <property type="entry name" value="PPR"/>
    <property type="match status" value="4"/>
</dbReference>
<dbReference type="FunFam" id="1.25.40.10:FF:001645">
    <property type="entry name" value="Os04g0676200 protein"/>
    <property type="match status" value="1"/>
</dbReference>
<dbReference type="GO" id="GO:0003723">
    <property type="term" value="F:RNA binding"/>
    <property type="evidence" value="ECO:0007669"/>
    <property type="project" value="InterPro"/>
</dbReference>
<dbReference type="Pfam" id="PF20431">
    <property type="entry name" value="E_motif"/>
    <property type="match status" value="1"/>
</dbReference>
<dbReference type="InterPro" id="IPR011990">
    <property type="entry name" value="TPR-like_helical_dom_sf"/>
</dbReference>
<dbReference type="GO" id="GO:0009451">
    <property type="term" value="P:RNA modification"/>
    <property type="evidence" value="ECO:0007669"/>
    <property type="project" value="InterPro"/>
</dbReference>
<dbReference type="Gene3D" id="1.25.40.10">
    <property type="entry name" value="Tetratricopeptide repeat domain"/>
    <property type="match status" value="3"/>
</dbReference>
<protein>
    <submittedName>
        <fullName evidence="3">Pentatricopeptide repeat (PPR-like) superfamily protein</fullName>
    </submittedName>
</protein>
<dbReference type="Pfam" id="PF13041">
    <property type="entry name" value="PPR_2"/>
    <property type="match status" value="2"/>
</dbReference>
<feature type="repeat" description="PPR" evidence="2">
    <location>
        <begin position="443"/>
        <end position="477"/>
    </location>
</feature>
<dbReference type="PANTHER" id="PTHR24015">
    <property type="entry name" value="OS07G0578800 PROTEIN-RELATED"/>
    <property type="match status" value="1"/>
</dbReference>
<dbReference type="FunFam" id="1.25.40.10:FF:000090">
    <property type="entry name" value="Pentatricopeptide repeat-containing protein, chloroplastic"/>
    <property type="match status" value="1"/>
</dbReference>
<evidence type="ECO:0000313" key="4">
    <source>
        <dbReference type="Proteomes" id="UP000585474"/>
    </source>
</evidence>
<dbReference type="Proteomes" id="UP000585474">
    <property type="component" value="Unassembled WGS sequence"/>
</dbReference>
<dbReference type="InterPro" id="IPR046848">
    <property type="entry name" value="E_motif"/>
</dbReference>
<dbReference type="PANTHER" id="PTHR24015:SF548">
    <property type="entry name" value="OS08G0340900 PROTEIN"/>
    <property type="match status" value="1"/>
</dbReference>
<evidence type="ECO:0000256" key="2">
    <source>
        <dbReference type="PROSITE-ProRule" id="PRU00708"/>
    </source>
</evidence>
<name>A0A7J0HC35_9ERIC</name>
<reference evidence="3 4" key="1">
    <citation type="submission" date="2019-07" db="EMBL/GenBank/DDBJ databases">
        <title>De Novo Assembly of kiwifruit Actinidia rufa.</title>
        <authorList>
            <person name="Sugita-Konishi S."/>
            <person name="Sato K."/>
            <person name="Mori E."/>
            <person name="Abe Y."/>
            <person name="Kisaki G."/>
            <person name="Hamano K."/>
            <person name="Suezawa K."/>
            <person name="Otani M."/>
            <person name="Fukuda T."/>
            <person name="Manabe T."/>
            <person name="Gomi K."/>
            <person name="Tabuchi M."/>
            <person name="Akimitsu K."/>
            <person name="Kataoka I."/>
        </authorList>
    </citation>
    <scope>NUCLEOTIDE SEQUENCE [LARGE SCALE GENOMIC DNA]</scope>
    <source>
        <strain evidence="4">cv. Fuchu</strain>
    </source>
</reference>
<evidence type="ECO:0000256" key="1">
    <source>
        <dbReference type="ARBA" id="ARBA00022737"/>
    </source>
</evidence>
<feature type="repeat" description="PPR" evidence="2">
    <location>
        <begin position="203"/>
        <end position="237"/>
    </location>
</feature>
<dbReference type="PROSITE" id="PS51375">
    <property type="entry name" value="PPR"/>
    <property type="match status" value="3"/>
</dbReference>
<dbReference type="EMBL" id="BJWL01000028">
    <property type="protein sequence ID" value="GFZ20690.1"/>
    <property type="molecule type" value="Genomic_DNA"/>
</dbReference>
<organism evidence="3 4">
    <name type="scientific">Actinidia rufa</name>
    <dbReference type="NCBI Taxonomy" id="165716"/>
    <lineage>
        <taxon>Eukaryota</taxon>
        <taxon>Viridiplantae</taxon>
        <taxon>Streptophyta</taxon>
        <taxon>Embryophyta</taxon>
        <taxon>Tracheophyta</taxon>
        <taxon>Spermatophyta</taxon>
        <taxon>Magnoliopsida</taxon>
        <taxon>eudicotyledons</taxon>
        <taxon>Gunneridae</taxon>
        <taxon>Pentapetalae</taxon>
        <taxon>asterids</taxon>
        <taxon>Ericales</taxon>
        <taxon>Actinidiaceae</taxon>
        <taxon>Actinidia</taxon>
    </lineage>
</organism>
<dbReference type="AlphaFoldDB" id="A0A7J0HC35"/>